<feature type="domain" description="TRAF-type" evidence="8">
    <location>
        <begin position="112"/>
        <end position="150"/>
    </location>
</feature>
<dbReference type="EnsemblMetazoa" id="XM_022811699">
    <property type="protein sequence ID" value="XP_022667434"/>
    <property type="gene ID" value="LOC111252977"/>
</dbReference>
<dbReference type="OrthoDB" id="10062218at2759"/>
<reference evidence="9" key="1">
    <citation type="submission" date="2021-01" db="UniProtKB">
        <authorList>
            <consortium name="EnsemblMetazoa"/>
        </authorList>
    </citation>
    <scope>IDENTIFICATION</scope>
</reference>
<dbReference type="RefSeq" id="XP_022667434.1">
    <property type="nucleotide sequence ID" value="XM_022811699.1"/>
</dbReference>
<evidence type="ECO:0000259" key="8">
    <source>
        <dbReference type="PROSITE" id="PS50145"/>
    </source>
</evidence>
<dbReference type="InParanoid" id="A0A7M7KIE9"/>
<accession>A0A7M7KIE9</accession>
<evidence type="ECO:0000313" key="10">
    <source>
        <dbReference type="Proteomes" id="UP000594260"/>
    </source>
</evidence>
<keyword evidence="3 5" id="KW-0862">Zinc</keyword>
<evidence type="ECO:0000259" key="7">
    <source>
        <dbReference type="PROSITE" id="PS50089"/>
    </source>
</evidence>
<dbReference type="GO" id="GO:0008270">
    <property type="term" value="F:zinc ion binding"/>
    <property type="evidence" value="ECO:0007669"/>
    <property type="project" value="UniProtKB-KW"/>
</dbReference>
<evidence type="ECO:0000256" key="2">
    <source>
        <dbReference type="ARBA" id="ARBA00022771"/>
    </source>
</evidence>
<dbReference type="InterPro" id="IPR001293">
    <property type="entry name" value="Znf_TRAF"/>
</dbReference>
<evidence type="ECO:0000256" key="4">
    <source>
        <dbReference type="ARBA" id="ARBA00034319"/>
    </source>
</evidence>
<dbReference type="SUPFAM" id="SSF57850">
    <property type="entry name" value="RING/U-box"/>
    <property type="match status" value="1"/>
</dbReference>
<protein>
    <recommendedName>
        <fullName evidence="11">Cysteine and histidine-rich protein 1</fullName>
    </recommendedName>
</protein>
<dbReference type="GO" id="GO:0005634">
    <property type="term" value="C:nucleus"/>
    <property type="evidence" value="ECO:0007669"/>
    <property type="project" value="TreeGrafter"/>
</dbReference>
<dbReference type="GeneID" id="111252977"/>
<evidence type="ECO:0000256" key="6">
    <source>
        <dbReference type="SAM" id="MobiDB-lite"/>
    </source>
</evidence>
<organism evidence="9 10">
    <name type="scientific">Varroa destructor</name>
    <name type="common">Honeybee mite</name>
    <dbReference type="NCBI Taxonomy" id="109461"/>
    <lineage>
        <taxon>Eukaryota</taxon>
        <taxon>Metazoa</taxon>
        <taxon>Ecdysozoa</taxon>
        <taxon>Arthropoda</taxon>
        <taxon>Chelicerata</taxon>
        <taxon>Arachnida</taxon>
        <taxon>Acari</taxon>
        <taxon>Parasitiformes</taxon>
        <taxon>Mesostigmata</taxon>
        <taxon>Gamasina</taxon>
        <taxon>Dermanyssoidea</taxon>
        <taxon>Varroidae</taxon>
        <taxon>Varroa</taxon>
    </lineage>
</organism>
<evidence type="ECO:0000256" key="3">
    <source>
        <dbReference type="ARBA" id="ARBA00022833"/>
    </source>
</evidence>
<dbReference type="PROSITE" id="PS50089">
    <property type="entry name" value="ZF_RING_2"/>
    <property type="match status" value="1"/>
</dbReference>
<dbReference type="KEGG" id="vde:111252977"/>
<dbReference type="AlphaFoldDB" id="A0A7M7KIE9"/>
<dbReference type="InterPro" id="IPR039338">
    <property type="entry name" value="ZFTRAF1"/>
</dbReference>
<dbReference type="PANTHER" id="PTHR23059:SF4">
    <property type="entry name" value="ZINC FINGER TRAF-TYPE-CONTAINING PROTEIN 1"/>
    <property type="match status" value="1"/>
</dbReference>
<evidence type="ECO:0000256" key="5">
    <source>
        <dbReference type="PROSITE-ProRule" id="PRU00207"/>
    </source>
</evidence>
<keyword evidence="1 5" id="KW-0479">Metal-binding</keyword>
<name>A0A7M7KIE9_VARDE</name>
<keyword evidence="10" id="KW-1185">Reference proteome</keyword>
<feature type="compositionally biased region" description="Gly residues" evidence="6">
    <location>
        <begin position="18"/>
        <end position="27"/>
    </location>
</feature>
<dbReference type="SUPFAM" id="SSF49599">
    <property type="entry name" value="TRAF domain-like"/>
    <property type="match status" value="1"/>
</dbReference>
<feature type="zinc finger region" description="TRAF-type" evidence="5">
    <location>
        <begin position="112"/>
        <end position="150"/>
    </location>
</feature>
<feature type="region of interest" description="Disordered" evidence="6">
    <location>
        <begin position="1"/>
        <end position="32"/>
    </location>
</feature>
<dbReference type="Proteomes" id="UP000594260">
    <property type="component" value="Unplaced"/>
</dbReference>
<dbReference type="InterPro" id="IPR013083">
    <property type="entry name" value="Znf_RING/FYVE/PHD"/>
</dbReference>
<dbReference type="InterPro" id="IPR001841">
    <property type="entry name" value="Znf_RING"/>
</dbReference>
<feature type="domain" description="RING-type" evidence="7">
    <location>
        <begin position="45"/>
        <end position="91"/>
    </location>
</feature>
<dbReference type="Gene3D" id="3.30.40.10">
    <property type="entry name" value="Zinc/RING finger domain, C3HC4 (zinc finger)"/>
    <property type="match status" value="2"/>
</dbReference>
<dbReference type="PROSITE" id="PS50145">
    <property type="entry name" value="ZF_TRAF"/>
    <property type="match status" value="1"/>
</dbReference>
<evidence type="ECO:0000256" key="1">
    <source>
        <dbReference type="ARBA" id="ARBA00022723"/>
    </source>
</evidence>
<dbReference type="OMA" id="HERPEHE"/>
<evidence type="ECO:0008006" key="11">
    <source>
        <dbReference type="Google" id="ProtNLM"/>
    </source>
</evidence>
<proteinExistence type="inferred from homology"/>
<comment type="similarity">
    <text evidence="4">Belongs to the ZFTRAF1 family.</text>
</comment>
<evidence type="ECO:0000313" key="9">
    <source>
        <dbReference type="EnsemblMetazoa" id="XP_022667434"/>
    </source>
</evidence>
<sequence length="347" mass="39124">MAEQVPTKRPRLATGGMVPIGGPGSIGGSRSSDKLETRLGQLLCCAVCLDLPHSAIYQCSNGHLMCAGCFTHLLADARLRDESPATCPNCRTIISRELCSRNLAVEKAVCELPAECQFCAQQLPRSEIAQHESRLCDERKVSCDYAKIGCQWLGPYHELERHRNACTHPNKSGREVLAALQRMDDKEAQQLRTSSTLFELLSLEKLIFNDLQFKPYRTDEYITKLYYETHRFSSFGLQWACKAFVNNNQKDPQLSTERHLSYQLVLKGKLPSPMTIHYLVLPGPFGDVQLEPHVYQHEFSENSIESPIQPLLVKDSHECNRLLSSKVINFRLIMFQTATTPAQPSKS</sequence>
<dbReference type="CDD" id="cd16505">
    <property type="entry name" value="RING-HC_CYHR1"/>
    <property type="match status" value="1"/>
</dbReference>
<dbReference type="FunCoup" id="A0A7M7KIE9">
    <property type="interactions" value="425"/>
</dbReference>
<dbReference type="PANTHER" id="PTHR23059">
    <property type="entry name" value="CYSTEINE AND HISTIDINE-RICH PROTEIN 1"/>
    <property type="match status" value="1"/>
</dbReference>
<keyword evidence="2 5" id="KW-0863">Zinc-finger</keyword>